<organism evidence="1 2">
    <name type="scientific">Nephila pilipes</name>
    <name type="common">Giant wood spider</name>
    <name type="synonym">Nephila maculata</name>
    <dbReference type="NCBI Taxonomy" id="299642"/>
    <lineage>
        <taxon>Eukaryota</taxon>
        <taxon>Metazoa</taxon>
        <taxon>Ecdysozoa</taxon>
        <taxon>Arthropoda</taxon>
        <taxon>Chelicerata</taxon>
        <taxon>Arachnida</taxon>
        <taxon>Araneae</taxon>
        <taxon>Araneomorphae</taxon>
        <taxon>Entelegynae</taxon>
        <taxon>Araneoidea</taxon>
        <taxon>Nephilidae</taxon>
        <taxon>Nephila</taxon>
    </lineage>
</organism>
<comment type="caution">
    <text evidence="1">The sequence shown here is derived from an EMBL/GenBank/DDBJ whole genome shotgun (WGS) entry which is preliminary data.</text>
</comment>
<evidence type="ECO:0000313" key="2">
    <source>
        <dbReference type="Proteomes" id="UP000887013"/>
    </source>
</evidence>
<accession>A0A8X6NXF7</accession>
<dbReference type="EMBL" id="BMAW01109812">
    <property type="protein sequence ID" value="GFT40263.1"/>
    <property type="molecule type" value="Genomic_DNA"/>
</dbReference>
<reference evidence="1" key="1">
    <citation type="submission" date="2020-08" db="EMBL/GenBank/DDBJ databases">
        <title>Multicomponent nature underlies the extraordinary mechanical properties of spider dragline silk.</title>
        <authorList>
            <person name="Kono N."/>
            <person name="Nakamura H."/>
            <person name="Mori M."/>
            <person name="Yoshida Y."/>
            <person name="Ohtoshi R."/>
            <person name="Malay A.D."/>
            <person name="Moran D.A.P."/>
            <person name="Tomita M."/>
            <person name="Numata K."/>
            <person name="Arakawa K."/>
        </authorList>
    </citation>
    <scope>NUCLEOTIDE SEQUENCE</scope>
</reference>
<proteinExistence type="predicted"/>
<protein>
    <submittedName>
        <fullName evidence="1">Uncharacterized protein</fullName>
    </submittedName>
</protein>
<dbReference type="Proteomes" id="UP000887013">
    <property type="component" value="Unassembled WGS sequence"/>
</dbReference>
<sequence>MNQKYAKKKMRDDFCQNIFRLIQEEKPCKNTVTIIRIYNINNNTLVLLQNNESKFVVVIPKAMREQTLVACHDDVGHMDAKKHFTICSNATGGQR</sequence>
<name>A0A8X6NXF7_NEPPI</name>
<evidence type="ECO:0000313" key="1">
    <source>
        <dbReference type="EMBL" id="GFT40263.1"/>
    </source>
</evidence>
<gene>
    <name evidence="1" type="ORF">NPIL_416201</name>
</gene>
<dbReference type="AlphaFoldDB" id="A0A8X6NXF7"/>
<dbReference type="OrthoDB" id="6436797at2759"/>
<keyword evidence="2" id="KW-1185">Reference proteome</keyword>